<dbReference type="GO" id="GO:0016020">
    <property type="term" value="C:membrane"/>
    <property type="evidence" value="ECO:0007669"/>
    <property type="project" value="UniProtKB-SubCell"/>
</dbReference>
<dbReference type="Proteomes" id="UP000184139">
    <property type="component" value="Unassembled WGS sequence"/>
</dbReference>
<dbReference type="PANTHER" id="PTHR35851:SF1">
    <property type="entry name" value="CELL DIVISION PROTEIN FTSQ"/>
    <property type="match status" value="1"/>
</dbReference>
<evidence type="ECO:0000256" key="5">
    <source>
        <dbReference type="ARBA" id="ARBA00022692"/>
    </source>
</evidence>
<feature type="transmembrane region" description="Helical" evidence="9">
    <location>
        <begin position="79"/>
        <end position="104"/>
    </location>
</feature>
<dbReference type="GO" id="GO:0090529">
    <property type="term" value="P:cell septum assembly"/>
    <property type="evidence" value="ECO:0007669"/>
    <property type="project" value="InterPro"/>
</dbReference>
<dbReference type="InterPro" id="IPR005548">
    <property type="entry name" value="Cell_div_FtsQ/DivIB_C"/>
</dbReference>
<keyword evidence="3" id="KW-0997">Cell inner membrane</keyword>
<dbReference type="AlphaFoldDB" id="A0A1M5XX27"/>
<protein>
    <submittedName>
        <fullName evidence="11">Cell division protein FtsQ</fullName>
    </submittedName>
</protein>
<dbReference type="PANTHER" id="PTHR35851">
    <property type="entry name" value="CELL DIVISION PROTEIN FTSQ"/>
    <property type="match status" value="1"/>
</dbReference>
<evidence type="ECO:0000256" key="7">
    <source>
        <dbReference type="ARBA" id="ARBA00023136"/>
    </source>
</evidence>
<dbReference type="RefSeq" id="WP_073377903.1">
    <property type="nucleotide sequence ID" value="NZ_FQXS01000024.1"/>
</dbReference>
<keyword evidence="4 11" id="KW-0132">Cell division</keyword>
<evidence type="ECO:0000256" key="2">
    <source>
        <dbReference type="ARBA" id="ARBA00022475"/>
    </source>
</evidence>
<keyword evidence="8" id="KW-0131">Cell cycle</keyword>
<name>A0A1M5XX27_9BACT</name>
<evidence type="ECO:0000256" key="6">
    <source>
        <dbReference type="ARBA" id="ARBA00022989"/>
    </source>
</evidence>
<dbReference type="Pfam" id="PF03799">
    <property type="entry name" value="FtsQ_DivIB_C"/>
    <property type="match status" value="1"/>
</dbReference>
<evidence type="ECO:0000313" key="12">
    <source>
        <dbReference type="Proteomes" id="UP000184139"/>
    </source>
</evidence>
<evidence type="ECO:0000256" key="8">
    <source>
        <dbReference type="ARBA" id="ARBA00023306"/>
    </source>
</evidence>
<evidence type="ECO:0000256" key="3">
    <source>
        <dbReference type="ARBA" id="ARBA00022519"/>
    </source>
</evidence>
<dbReference type="EMBL" id="FQXS01000024">
    <property type="protein sequence ID" value="SHI04249.1"/>
    <property type="molecule type" value="Genomic_DNA"/>
</dbReference>
<dbReference type="InterPro" id="IPR026579">
    <property type="entry name" value="FtsQ"/>
</dbReference>
<dbReference type="STRING" id="1121409.SAMN02745124_03417"/>
<feature type="domain" description="POTRA" evidence="10">
    <location>
        <begin position="110"/>
        <end position="179"/>
    </location>
</feature>
<keyword evidence="12" id="KW-1185">Reference proteome</keyword>
<dbReference type="InterPro" id="IPR013685">
    <property type="entry name" value="POTRA_FtsQ_type"/>
</dbReference>
<evidence type="ECO:0000256" key="4">
    <source>
        <dbReference type="ARBA" id="ARBA00022618"/>
    </source>
</evidence>
<proteinExistence type="predicted"/>
<evidence type="ECO:0000259" key="10">
    <source>
        <dbReference type="PROSITE" id="PS51779"/>
    </source>
</evidence>
<accession>A0A1M5XX27</accession>
<organism evidence="11 12">
    <name type="scientific">Desulfofustis glycolicus DSM 9705</name>
    <dbReference type="NCBI Taxonomy" id="1121409"/>
    <lineage>
        <taxon>Bacteria</taxon>
        <taxon>Pseudomonadati</taxon>
        <taxon>Thermodesulfobacteriota</taxon>
        <taxon>Desulfobulbia</taxon>
        <taxon>Desulfobulbales</taxon>
        <taxon>Desulfocapsaceae</taxon>
        <taxon>Desulfofustis</taxon>
    </lineage>
</organism>
<dbReference type="InterPro" id="IPR034746">
    <property type="entry name" value="POTRA"/>
</dbReference>
<comment type="subcellular location">
    <subcellularLocation>
        <location evidence="1">Membrane</location>
    </subcellularLocation>
</comment>
<dbReference type="OrthoDB" id="5430212at2"/>
<keyword evidence="6 9" id="KW-1133">Transmembrane helix</keyword>
<dbReference type="PROSITE" id="PS51779">
    <property type="entry name" value="POTRA"/>
    <property type="match status" value="1"/>
</dbReference>
<evidence type="ECO:0000313" key="11">
    <source>
        <dbReference type="EMBL" id="SHI04249.1"/>
    </source>
</evidence>
<keyword evidence="5 9" id="KW-0812">Transmembrane</keyword>
<evidence type="ECO:0000256" key="1">
    <source>
        <dbReference type="ARBA" id="ARBA00004370"/>
    </source>
</evidence>
<sequence>MKASLPTRIREMFRRWRARRRITTASPAAGQFVRLDSREQRLKKSLLKKLNSYWAQKKMVVRESYGSERRGGVKWRSSLLVVCLVLAAVVFVTGKGPGGLLGLLESIDYFRLAAIDVRGCHAASEQRVRSAAGVSVNTSLITIDTERIASAVVAADRWIKDVTIARHWPDRLVIKVREYRPYALITMADQDGNRLAYLDRDGTPFLQTDAGMDLDYPAVTGLEQEVDDERRRESLREPLSFLHLVGANNPNLPAQSVSELHVDEEEGLVVYLVEHPFPIFFGSGEIRQKYIRLRQVLEVLYKPRKSGMDIARVAYIRMNYLQDKVIVGYRES</sequence>
<evidence type="ECO:0000256" key="9">
    <source>
        <dbReference type="SAM" id="Phobius"/>
    </source>
</evidence>
<gene>
    <name evidence="11" type="ORF">SAMN02745124_03417</name>
</gene>
<keyword evidence="7 9" id="KW-0472">Membrane</keyword>
<dbReference type="Pfam" id="PF08478">
    <property type="entry name" value="POTRA_1"/>
    <property type="match status" value="1"/>
</dbReference>
<keyword evidence="2" id="KW-1003">Cell membrane</keyword>
<dbReference type="Gene3D" id="3.10.20.310">
    <property type="entry name" value="membrane protein fhac"/>
    <property type="match status" value="1"/>
</dbReference>
<reference evidence="11 12" key="1">
    <citation type="submission" date="2016-11" db="EMBL/GenBank/DDBJ databases">
        <authorList>
            <person name="Jaros S."/>
            <person name="Januszkiewicz K."/>
            <person name="Wedrychowicz H."/>
        </authorList>
    </citation>
    <scope>NUCLEOTIDE SEQUENCE [LARGE SCALE GENOMIC DNA]</scope>
    <source>
        <strain evidence="11 12">DSM 9705</strain>
    </source>
</reference>